<name>A0A0R2HYT3_CARDV</name>
<dbReference type="PATRIC" id="fig|1449336.4.peg.1234"/>
<dbReference type="Pfam" id="PF04266">
    <property type="entry name" value="ASCH"/>
    <property type="match status" value="1"/>
</dbReference>
<dbReference type="PANTHER" id="PTHR39203:SF1">
    <property type="entry name" value="CYTOPLASMIC PROTEIN"/>
    <property type="match status" value="1"/>
</dbReference>
<evidence type="ECO:0000313" key="3">
    <source>
        <dbReference type="Proteomes" id="UP000051658"/>
    </source>
</evidence>
<dbReference type="AlphaFoldDB" id="A0A0R2HYT3"/>
<gene>
    <name evidence="2" type="ORF">IV74_GL001208</name>
</gene>
<sequence>MLLVAKERMVFDMENESAKQLWQNFKLQNPNVPDTYSVWAFGDSKEMADELSALVLSGLKTATCSALHGYKLENEPIPKAGDYSVILDGNGEAMGIVQNRKVTIYSFEEVPETIAYEEGEGDRTLAYWREEHEAFFRRAYAEMDWEFSPSMEIVCEQFELVYAA</sequence>
<dbReference type="InterPro" id="IPR009326">
    <property type="entry name" value="DUF984"/>
</dbReference>
<proteinExistence type="predicted"/>
<dbReference type="PANTHER" id="PTHR39203">
    <property type="entry name" value="CYTOPLASMIC PROTEIN-RELATED"/>
    <property type="match status" value="1"/>
</dbReference>
<dbReference type="InterPro" id="IPR015947">
    <property type="entry name" value="PUA-like_sf"/>
</dbReference>
<dbReference type="Proteomes" id="UP000051658">
    <property type="component" value="Unassembled WGS sequence"/>
</dbReference>
<organism evidence="2 3">
    <name type="scientific">Carnobacterium divergens DSM 20623</name>
    <dbReference type="NCBI Taxonomy" id="1449336"/>
    <lineage>
        <taxon>Bacteria</taxon>
        <taxon>Bacillati</taxon>
        <taxon>Bacillota</taxon>
        <taxon>Bacilli</taxon>
        <taxon>Lactobacillales</taxon>
        <taxon>Carnobacteriaceae</taxon>
        <taxon>Carnobacterium</taxon>
    </lineage>
</organism>
<dbReference type="SMART" id="SM01022">
    <property type="entry name" value="ASCH"/>
    <property type="match status" value="1"/>
</dbReference>
<keyword evidence="3" id="KW-1185">Reference proteome</keyword>
<dbReference type="PIRSF" id="PIRSF021320">
    <property type="entry name" value="DUF984"/>
    <property type="match status" value="1"/>
</dbReference>
<dbReference type="Gene3D" id="3.10.400.10">
    <property type="entry name" value="Sulfate adenylyltransferase"/>
    <property type="match status" value="1"/>
</dbReference>
<dbReference type="EMBL" id="JQBS01000001">
    <property type="protein sequence ID" value="KRN57951.1"/>
    <property type="molecule type" value="Genomic_DNA"/>
</dbReference>
<dbReference type="eggNOG" id="COG4405">
    <property type="taxonomic scope" value="Bacteria"/>
</dbReference>
<comment type="caution">
    <text evidence="2">The sequence shown here is derived from an EMBL/GenBank/DDBJ whole genome shotgun (WGS) entry which is preliminary data.</text>
</comment>
<dbReference type="InterPro" id="IPR007374">
    <property type="entry name" value="ASCH_domain"/>
</dbReference>
<protein>
    <recommendedName>
        <fullName evidence="1">ASCH domain-containing protein</fullName>
    </recommendedName>
</protein>
<dbReference type="CDD" id="cd06553">
    <property type="entry name" value="ASCH_Ef3133_like"/>
    <property type="match status" value="1"/>
</dbReference>
<reference evidence="2 3" key="1">
    <citation type="journal article" date="2015" name="Genome Announc.">
        <title>Expanding the biotechnology potential of lactobacilli through comparative genomics of 213 strains and associated genera.</title>
        <authorList>
            <person name="Sun Z."/>
            <person name="Harris H.M."/>
            <person name="McCann A."/>
            <person name="Guo C."/>
            <person name="Argimon S."/>
            <person name="Zhang W."/>
            <person name="Yang X."/>
            <person name="Jeffery I.B."/>
            <person name="Cooney J.C."/>
            <person name="Kagawa T.F."/>
            <person name="Liu W."/>
            <person name="Song Y."/>
            <person name="Salvetti E."/>
            <person name="Wrobel A."/>
            <person name="Rasinkangas P."/>
            <person name="Parkhill J."/>
            <person name="Rea M.C."/>
            <person name="O'Sullivan O."/>
            <person name="Ritari J."/>
            <person name="Douillard F.P."/>
            <person name="Paul Ross R."/>
            <person name="Yang R."/>
            <person name="Briner A.E."/>
            <person name="Felis G.E."/>
            <person name="de Vos W.M."/>
            <person name="Barrangou R."/>
            <person name="Klaenhammer T.R."/>
            <person name="Caufield P.W."/>
            <person name="Cui Y."/>
            <person name="Zhang H."/>
            <person name="O'Toole P.W."/>
        </authorList>
    </citation>
    <scope>NUCLEOTIDE SEQUENCE [LARGE SCALE GENOMIC DNA]</scope>
    <source>
        <strain evidence="2 3">DSM 20623</strain>
    </source>
</reference>
<evidence type="ECO:0000313" key="2">
    <source>
        <dbReference type="EMBL" id="KRN57951.1"/>
    </source>
</evidence>
<feature type="domain" description="ASCH" evidence="1">
    <location>
        <begin position="39"/>
        <end position="162"/>
    </location>
</feature>
<evidence type="ECO:0000259" key="1">
    <source>
        <dbReference type="SMART" id="SM01022"/>
    </source>
</evidence>
<dbReference type="SUPFAM" id="SSF88697">
    <property type="entry name" value="PUA domain-like"/>
    <property type="match status" value="1"/>
</dbReference>
<accession>A0A0R2HYT3</accession>